<protein>
    <submittedName>
        <fullName evidence="1">Uncharacterized protein</fullName>
    </submittedName>
</protein>
<name>A0AAD5U898_9FUNG</name>
<dbReference type="EMBL" id="JADGJW010000079">
    <property type="protein sequence ID" value="KAJ3224836.1"/>
    <property type="molecule type" value="Genomic_DNA"/>
</dbReference>
<proteinExistence type="predicted"/>
<sequence>MEVNKLNSLFKDWLIGCKGNELPMLIGISWKKKNSILEKAVENLPIKLLNTSSVYKLKKDGAILYKILSSICYKFDVDPSTYKESLTAILNKNEKKEIKYEQPSKSERVNINNFSPWLITAKTNFNIHKTTLASSSKLNLTTKFKSDYDISFENINLKNQIKIEVTEKLLYREISLNVLNLFYTIVNNSKYKNDNDKLVILIVDIVTLLKSCLKKNENKDTIHSSNFEFQIFEEMLTINHKEIQTNTKIIKFLLSTVPNVENNNYEINTSFEEGKILEEAKENIFLNNLVQKYFSKAKLKSIKEDEPVLGAVLILNQAEDPQNDALNESKHVRELKKKKKKGGVIEFITKNQEEVLSNHKNSKGVGKHENCIKSEFDFIIENFLIDLNELNNSIILKKVLVFSNFDNFGEKVLSSAVGKVFVEKFLHYLLEFPFYSILKMPKEELLDGKKDNFNNIITVKTLYFKAIKFLSKFVEYWITENTNWSNWNKLLNHCIKIVEMGSTDEKILAGHLIHKIFKKYVSLNRFSSFRLQWIETTVKILLKEAIQLEKFQSMFFEKIIDIYAVCSNIIEVMLLLIEVKNDVINQLEVDFFFNFTSSLMNVLNLFKFLNFKFTKDNKNKPDLLLKKDFGNLELIMKNFIFIVGMYIKSTYIKLTVKFNQENKLYSEFRNFYFVLQEISYFTKSNATNITSNDNFINFVQKWINLLSFMNYKDSVAFVENSVNGKDIQELWGKSLFKKSCCLEHENW</sequence>
<comment type="caution">
    <text evidence="1">The sequence shown here is derived from an EMBL/GenBank/DDBJ whole genome shotgun (WGS) entry which is preliminary data.</text>
</comment>
<accession>A0AAD5U898</accession>
<keyword evidence="2" id="KW-1185">Reference proteome</keyword>
<dbReference type="Proteomes" id="UP001211065">
    <property type="component" value="Unassembled WGS sequence"/>
</dbReference>
<evidence type="ECO:0000313" key="2">
    <source>
        <dbReference type="Proteomes" id="UP001211065"/>
    </source>
</evidence>
<evidence type="ECO:0000313" key="1">
    <source>
        <dbReference type="EMBL" id="KAJ3224836.1"/>
    </source>
</evidence>
<organism evidence="1 2">
    <name type="scientific">Clydaea vesicula</name>
    <dbReference type="NCBI Taxonomy" id="447962"/>
    <lineage>
        <taxon>Eukaryota</taxon>
        <taxon>Fungi</taxon>
        <taxon>Fungi incertae sedis</taxon>
        <taxon>Chytridiomycota</taxon>
        <taxon>Chytridiomycota incertae sedis</taxon>
        <taxon>Chytridiomycetes</taxon>
        <taxon>Lobulomycetales</taxon>
        <taxon>Lobulomycetaceae</taxon>
        <taxon>Clydaea</taxon>
    </lineage>
</organism>
<gene>
    <name evidence="1" type="ORF">HK099_007773</name>
</gene>
<reference evidence="1" key="1">
    <citation type="submission" date="2020-05" db="EMBL/GenBank/DDBJ databases">
        <title>Phylogenomic resolution of chytrid fungi.</title>
        <authorList>
            <person name="Stajich J.E."/>
            <person name="Amses K."/>
            <person name="Simmons R."/>
            <person name="Seto K."/>
            <person name="Myers J."/>
            <person name="Bonds A."/>
            <person name="Quandt C.A."/>
            <person name="Barry K."/>
            <person name="Liu P."/>
            <person name="Grigoriev I."/>
            <person name="Longcore J.E."/>
            <person name="James T.Y."/>
        </authorList>
    </citation>
    <scope>NUCLEOTIDE SEQUENCE</scope>
    <source>
        <strain evidence="1">JEL0476</strain>
    </source>
</reference>
<dbReference type="AlphaFoldDB" id="A0AAD5U898"/>